<dbReference type="Proteomes" id="UP001195483">
    <property type="component" value="Unassembled WGS sequence"/>
</dbReference>
<protein>
    <recommendedName>
        <fullName evidence="2">TASOR pseudo-PARP domain-containing protein</fullName>
    </recommendedName>
</protein>
<proteinExistence type="predicted"/>
<dbReference type="InterPro" id="IPR022188">
    <property type="entry name" value="TASOR_DUF3715"/>
</dbReference>
<feature type="compositionally biased region" description="Low complexity" evidence="1">
    <location>
        <begin position="349"/>
        <end position="366"/>
    </location>
</feature>
<feature type="region of interest" description="Disordered" evidence="1">
    <location>
        <begin position="2008"/>
        <end position="2028"/>
    </location>
</feature>
<feature type="compositionally biased region" description="Basic and acidic residues" evidence="1">
    <location>
        <begin position="543"/>
        <end position="561"/>
    </location>
</feature>
<feature type="region of interest" description="Disordered" evidence="1">
    <location>
        <begin position="1947"/>
        <end position="1974"/>
    </location>
</feature>
<feature type="region of interest" description="Disordered" evidence="1">
    <location>
        <begin position="2206"/>
        <end position="2252"/>
    </location>
</feature>
<feature type="domain" description="TASOR pseudo-PARP" evidence="2">
    <location>
        <begin position="80"/>
        <end position="228"/>
    </location>
</feature>
<keyword evidence="4" id="KW-1185">Reference proteome</keyword>
<feature type="region of interest" description="Disordered" evidence="1">
    <location>
        <begin position="1116"/>
        <end position="1174"/>
    </location>
</feature>
<feature type="region of interest" description="Disordered" evidence="1">
    <location>
        <begin position="2300"/>
        <end position="2344"/>
    </location>
</feature>
<feature type="compositionally biased region" description="Acidic residues" evidence="1">
    <location>
        <begin position="1532"/>
        <end position="1542"/>
    </location>
</feature>
<reference evidence="3" key="1">
    <citation type="journal article" date="2021" name="Genome Biol. Evol.">
        <title>A High-Quality Reference Genome for a Parasitic Bivalve with Doubly Uniparental Inheritance (Bivalvia: Unionida).</title>
        <authorList>
            <person name="Smith C.H."/>
        </authorList>
    </citation>
    <scope>NUCLEOTIDE SEQUENCE</scope>
    <source>
        <strain evidence="3">CHS0354</strain>
    </source>
</reference>
<feature type="compositionally biased region" description="Basic and acidic residues" evidence="1">
    <location>
        <begin position="380"/>
        <end position="396"/>
    </location>
</feature>
<feature type="compositionally biased region" description="Basic and acidic residues" evidence="1">
    <location>
        <begin position="2150"/>
        <end position="2172"/>
    </location>
</feature>
<organism evidence="3 4">
    <name type="scientific">Potamilus streckersoni</name>
    <dbReference type="NCBI Taxonomy" id="2493646"/>
    <lineage>
        <taxon>Eukaryota</taxon>
        <taxon>Metazoa</taxon>
        <taxon>Spiralia</taxon>
        <taxon>Lophotrochozoa</taxon>
        <taxon>Mollusca</taxon>
        <taxon>Bivalvia</taxon>
        <taxon>Autobranchia</taxon>
        <taxon>Heteroconchia</taxon>
        <taxon>Palaeoheterodonta</taxon>
        <taxon>Unionida</taxon>
        <taxon>Unionoidea</taxon>
        <taxon>Unionidae</taxon>
        <taxon>Ambleminae</taxon>
        <taxon>Lampsilini</taxon>
        <taxon>Potamilus</taxon>
    </lineage>
</organism>
<feature type="compositionally biased region" description="Polar residues" evidence="1">
    <location>
        <begin position="2067"/>
        <end position="2086"/>
    </location>
</feature>
<feature type="region of interest" description="Disordered" evidence="1">
    <location>
        <begin position="1526"/>
        <end position="1597"/>
    </location>
</feature>
<dbReference type="GO" id="GO:0010569">
    <property type="term" value="P:regulation of double-strand break repair via homologous recombination"/>
    <property type="evidence" value="ECO:0007669"/>
    <property type="project" value="InterPro"/>
</dbReference>
<feature type="compositionally biased region" description="Polar residues" evidence="1">
    <location>
        <begin position="984"/>
        <end position="995"/>
    </location>
</feature>
<feature type="region of interest" description="Disordered" evidence="1">
    <location>
        <begin position="978"/>
        <end position="999"/>
    </location>
</feature>
<dbReference type="GO" id="GO:0007130">
    <property type="term" value="P:synaptonemal complex assembly"/>
    <property type="evidence" value="ECO:0007669"/>
    <property type="project" value="TreeGrafter"/>
</dbReference>
<feature type="region of interest" description="Disordered" evidence="1">
    <location>
        <begin position="2067"/>
        <end position="2192"/>
    </location>
</feature>
<dbReference type="InterPro" id="IPR026616">
    <property type="entry name" value="TEX15"/>
</dbReference>
<evidence type="ECO:0000256" key="1">
    <source>
        <dbReference type="SAM" id="MobiDB-lite"/>
    </source>
</evidence>
<feature type="compositionally biased region" description="Pro residues" evidence="1">
    <location>
        <begin position="294"/>
        <end position="303"/>
    </location>
</feature>
<reference evidence="3" key="3">
    <citation type="submission" date="2023-05" db="EMBL/GenBank/DDBJ databases">
        <authorList>
            <person name="Smith C.H."/>
        </authorList>
    </citation>
    <scope>NUCLEOTIDE SEQUENCE</scope>
    <source>
        <strain evidence="3">CHS0354</strain>
        <tissue evidence="3">Mantle</tissue>
    </source>
</reference>
<feature type="region of interest" description="Disordered" evidence="1">
    <location>
        <begin position="1333"/>
        <end position="1353"/>
    </location>
</feature>
<dbReference type="GO" id="GO:0005634">
    <property type="term" value="C:nucleus"/>
    <property type="evidence" value="ECO:0007669"/>
    <property type="project" value="TreeGrafter"/>
</dbReference>
<feature type="region of interest" description="Disordered" evidence="1">
    <location>
        <begin position="271"/>
        <end position="303"/>
    </location>
</feature>
<feature type="compositionally biased region" description="Basic and acidic residues" evidence="1">
    <location>
        <begin position="2323"/>
        <end position="2334"/>
    </location>
</feature>
<comment type="caution">
    <text evidence="3">The sequence shown here is derived from an EMBL/GenBank/DDBJ whole genome shotgun (WGS) entry which is preliminary data.</text>
</comment>
<sequence length="2886" mass="321467">MSETNTAVGKIFNIPKIKRQGSKDNLRTVTPDSRDAKEVVSVVEHSYLDTGYRGTWQLKTMQLVENKDLEENYRKKKQDLKDEGRHSRDLVDHYAFLLFRDTNIVTKIAKNGLQVRPLPFNALGDSKLGLYVCRNADIQFRLADSWNIPFCVLIVFKVILGRCKSLVLHPFTETVETVEPTPNFDCHVSQVISKPNDPISIQLARSQIYLYEYNEDCVPSKSPRQCLPYAILTYEKKEGPETSVEGQSYLRVNPSLKPGYTGSRTVRTAFPSEAPERGMTRAGPVRSLSTGIPPSSPEGPYPPRGLYSTQEGSPMIQPITKLNEIPLSPVDPRLEPRWPSGEKYPFGHPPFLQFPFQQDPLQSPFQQQPPHPPETTGANRDPRLSKDPRVRAREMNNTDCSFTPSSIYDISNGGPLKASDYFSSVPNSEPYLSPGLGYDTLIHGGFPPSGAEAYSSHAYMHPIITGLPTSHAPYQYQQHYNSTVMTSGSPGSGSVFSVSAEGNKISSDSYPNMGVAVETKSSVIDMKEDKTQAKRRISLKEYKAVSRKRSEGSKEDMDQMKEVSLNQSFQESADRVKKPSCKPSPTVLSTQANPSRPEDKVEVTSPTRYLKTMEELNKTPSKKDGYVEVTSPTTKYLQNLEEISKKIRDLENSLGTGFEDMDPQSSQDMSLILNSDLMESVAEESTLIESPTKVDVLLEFPVKPDSSTNQSLLSVSGVIQGVAQSSVSALPHVDNTIVCDMDISQSEDETESPQKCDSLHIEQRTHVDYLTDSYSHWRHSDVESNAESENKPSASENYYETFSTHISIGKKLSQVAITTAQQSTVGKSVEYSMSSRTKISTADSLSNGTKTELLTLQRSMFNNEMQRKVDDGSLYAFGTESKFSISENEGERRTNEKPLDTSLLNRIANSYKISSTAVTSSAAADLSEQSDYFPRKSHSYTLADYDVMNSLTSKVEESKSDTQLFDAYNMHIRAKSKEKEMEPAQSQLKDPNITSGHVEDTDLRKSSASFGSRNIFGDIDSRCKNELGDVDFRQLQRPPKQGMACSSSGTTDRQQKYWHAGQTESHYGKTGQVHPNVTGNYKTYKKNSRCELFNKNQSEYNLYLQDQPVSMTAKYNSDTGSEYKHKAEVDTKNASHKLESYNLSKNSEIPGPSSINEESKFESEGNQETNPSVPSLTNVHQILKSVKFDLPNLKEILANVQMFPTESENSDTNEESNKTEDSKLTACHKKNIAFNENGMKDIKKGPSNNHVSCGGASIISGETDINMKPVTGVCMKEEDNKEPLANSTIIQSFAEHPEVYDVQKATVHMPSTLVLTDVVSDIILPKSEPKQSKVHKYRQEENESPIPPEWKEDSIMHTPNKVLEQDSELDISYISHEGSLISDTDNILDEESPLKQVVPGLDLLLKSRQDSLKEKKNKTISKKFGTMKECMEQTNDSLEMNTNFISSQGSSDCNLSTNVDCRIMTDASVPDSQLLSSIGGEIVKHEKKTPKKPKKINKDMMGYRTRKRRRKKRALYGTDIKSETSSIVSSLGDEDFGEDSDMEDKSDGEENHMEDTKVQEEVKTTDVELRVETGEGKNNEKNDQSSVQEHQREVEELTIDESNLMPVDNVNVVKEQNKARKNIVIKILKSSVGRKSDAQDNPENINASIISNLHPSSVTPVSSASQSATSIFTPSEQIPTIQGRTIVSSARGSAIPSLANSSQYVPRTMTWTSSLEETGNTFGDNISQNQGNANMGLMPTPSPFPPVPGGSRQVFPPFMPPVSLPGNILPMQALVGAMSQAALTHFQSPQRFAPVPLHQSAMFFQRPQHLVGAPVSHLPRPNHFGPPPLAIPPISQPQMSRMPPGIHDVNIRLPPPGYVVPPPQRGISPVSTQRILQGPPPVLSGSFHQSSIVTSNILTAGINSSVAGNKGPAYMSQMVGTSIPAGKPIHAIGSETNVQTNLLKSQQSFGNPPQGMPLSSNRPETASLNSQTSVGNPIYTIGRGNHGKGHQSTALINIPLKRSSSINASDKTKLDGKTFHTKGNGTPVKMIESQDKVGKPIQTLSEHVIGQPIQTIGVKSLEKMGQVQTPEMQIQTCKRSVDSGSFGSKDVKLENSESPTKEYPIDQLDPQKEKQDLSSRSHPLDELEIKSERSIKEHPLDVLNSNSGKSVDKNSKEHPLDTLDPKINSKSDNKRKKHPLDQLTKSDVRQVVYDKKRSADVMEWFAEKFAPSKKRPPEKQSYSSEESDNESSHHSFSKSHKRPSVSDIDGSERKKRRDLFFSSFINAFKSKEDGNNELDQESISALAEKKNELMRELANLGTDSSGPSEVEDKSESPGLPADRNTRDSIKRTYSDIESDTDLEEGEVLDTMDRRVVHVRDEGPKISLASRSTAESMKVSMDRCENVSDRVKSDPVVQQKNITSVHEQNRVGRLSHVKEVATDWSSMLMIPEEHLEVVKGKNSNRVVKNSGEYCRYSNTRTKPRTQYDQSPVLDTDTSQFDYENRSLNVTADGLTSAASTTHPTVDINFNNSNSEFPISPKALGNEESLLSKSAELISKKREKMIASSQVKTLEEWLKVEFDLDNVQHLAKFIPFSLDTSFPAISKVKRRKLKQRVRAILESKGNEVIKTASNPQVQLNSPGMQIQSQSLFSRPEVSGTQIQKELKIVKKALDDVRNSRKSPLKNLNSVVSWQQSQSNAIKTGESLRLQSALVVVELDMKNMLQRTCFYGYPHRKIPSEVLLDSEISSLKSEEEVFLIIISPLSSKSFTKLVGLKHKIESMLRLKANPVNLSAERQKSIMADIKKLHNQRQNIMRPFTGYLNKKRQQKLEEQLEKYQLVHEYLKRQSSPVPDSQLKYLKTTMEDIKDHLTMVKQYQVFEDSSKKETTETTKTEITVTFGASEFFPQT</sequence>
<name>A0AAE0TI15_9BIVA</name>
<feature type="compositionally biased region" description="Polar residues" evidence="1">
    <location>
        <begin position="1164"/>
        <end position="1174"/>
    </location>
</feature>
<feature type="compositionally biased region" description="Basic and acidic residues" evidence="1">
    <location>
        <begin position="2089"/>
        <end position="2140"/>
    </location>
</feature>
<reference evidence="3" key="2">
    <citation type="journal article" date="2021" name="Genome Biol. Evol.">
        <title>Developing a high-quality reference genome for a parasitic bivalve with doubly uniparental inheritance (Bivalvia: Unionida).</title>
        <authorList>
            <person name="Smith C.H."/>
        </authorList>
    </citation>
    <scope>NUCLEOTIDE SEQUENCE</scope>
    <source>
        <strain evidence="3">CHS0354</strain>
        <tissue evidence="3">Mantle</tissue>
    </source>
</reference>
<evidence type="ECO:0000313" key="3">
    <source>
        <dbReference type="EMBL" id="KAK3610745.1"/>
    </source>
</evidence>
<feature type="compositionally biased region" description="Basic and acidic residues" evidence="1">
    <location>
        <begin position="1543"/>
        <end position="1595"/>
    </location>
</feature>
<evidence type="ECO:0000313" key="4">
    <source>
        <dbReference type="Proteomes" id="UP001195483"/>
    </source>
</evidence>
<accession>A0AAE0TI15</accession>
<dbReference type="EMBL" id="JAEAOA010001692">
    <property type="protein sequence ID" value="KAK3610745.1"/>
    <property type="molecule type" value="Genomic_DNA"/>
</dbReference>
<gene>
    <name evidence="3" type="ORF">CHS0354_028143</name>
</gene>
<evidence type="ECO:0000259" key="2">
    <source>
        <dbReference type="Pfam" id="PF12509"/>
    </source>
</evidence>
<dbReference type="GO" id="GO:0007140">
    <property type="term" value="P:male meiotic nuclear division"/>
    <property type="evidence" value="ECO:0007669"/>
    <property type="project" value="InterPro"/>
</dbReference>
<feature type="compositionally biased region" description="Basic and acidic residues" evidence="1">
    <location>
        <begin position="1121"/>
        <end position="1139"/>
    </location>
</feature>
<dbReference type="Pfam" id="PF12509">
    <property type="entry name" value="DUF3715"/>
    <property type="match status" value="1"/>
</dbReference>
<dbReference type="PANTHER" id="PTHR22380:SF1">
    <property type="entry name" value="TESTIS-EXPRESSED PROTEIN 15"/>
    <property type="match status" value="1"/>
</dbReference>
<dbReference type="PANTHER" id="PTHR22380">
    <property type="entry name" value="TESTIS-EXPRESSED PROTEIN 15"/>
    <property type="match status" value="1"/>
</dbReference>
<feature type="region of interest" description="Disordered" evidence="1">
    <location>
        <begin position="543"/>
        <end position="605"/>
    </location>
</feature>
<feature type="region of interest" description="Disordered" evidence="1">
    <location>
        <begin position="326"/>
        <end position="398"/>
    </location>
</feature>